<reference evidence="1" key="1">
    <citation type="journal article" date="2020" name="Nature">
        <title>Giant virus diversity and host interactions through global metagenomics.</title>
        <authorList>
            <person name="Schulz F."/>
            <person name="Roux S."/>
            <person name="Paez-Espino D."/>
            <person name="Jungbluth S."/>
            <person name="Walsh D.A."/>
            <person name="Denef V.J."/>
            <person name="McMahon K.D."/>
            <person name="Konstantinidis K.T."/>
            <person name="Eloe-Fadrosh E.A."/>
            <person name="Kyrpides N.C."/>
            <person name="Woyke T."/>
        </authorList>
    </citation>
    <scope>NUCLEOTIDE SEQUENCE</scope>
    <source>
        <strain evidence="1">GVMAG-M-3300018428-35</strain>
    </source>
</reference>
<name>A0A6C0BUA6_9ZZZZ</name>
<protein>
    <submittedName>
        <fullName evidence="1">Uncharacterized protein</fullName>
    </submittedName>
</protein>
<proteinExistence type="predicted"/>
<dbReference type="AlphaFoldDB" id="A0A6C0BUA6"/>
<accession>A0A6C0BUA6</accession>
<organism evidence="1">
    <name type="scientific">viral metagenome</name>
    <dbReference type="NCBI Taxonomy" id="1070528"/>
    <lineage>
        <taxon>unclassified sequences</taxon>
        <taxon>metagenomes</taxon>
        <taxon>organismal metagenomes</taxon>
    </lineage>
</organism>
<evidence type="ECO:0000313" key="1">
    <source>
        <dbReference type="EMBL" id="QHS95351.1"/>
    </source>
</evidence>
<dbReference type="EMBL" id="MN739248">
    <property type="protein sequence ID" value="QHS95351.1"/>
    <property type="molecule type" value="Genomic_DNA"/>
</dbReference>
<sequence>MSFATECFSGECGLCKNCCQNTDESLQINIHKKNEDERRSNDLSKLMGKNYVQEVKDRYNKNLKGWCKTYSFKEPFCYGYAPEKKSETFTGRNEKYKIIDKIHNHVCDNTYCKMMYYTSTNWEQDKKYSLLPVYKNINEEKFLCGPCLTNDSFK</sequence>